<evidence type="ECO:0008006" key="4">
    <source>
        <dbReference type="Google" id="ProtNLM"/>
    </source>
</evidence>
<feature type="transmembrane region" description="Helical" evidence="1">
    <location>
        <begin position="25"/>
        <end position="46"/>
    </location>
</feature>
<dbReference type="AlphaFoldDB" id="A0A2K8UFU1"/>
<gene>
    <name evidence="2" type="ORF">THSYN_27865</name>
</gene>
<evidence type="ECO:0000313" key="2">
    <source>
        <dbReference type="EMBL" id="AUB84377.1"/>
    </source>
</evidence>
<dbReference type="EMBL" id="CP020370">
    <property type="protein sequence ID" value="AUB84377.1"/>
    <property type="molecule type" value="Genomic_DNA"/>
</dbReference>
<dbReference type="InterPro" id="IPR007436">
    <property type="entry name" value="DUF485"/>
</dbReference>
<keyword evidence="3" id="KW-1185">Reference proteome</keyword>
<keyword evidence="1" id="KW-0812">Transmembrane</keyword>
<dbReference type="GO" id="GO:0005886">
    <property type="term" value="C:plasma membrane"/>
    <property type="evidence" value="ECO:0007669"/>
    <property type="project" value="TreeGrafter"/>
</dbReference>
<evidence type="ECO:0000256" key="1">
    <source>
        <dbReference type="SAM" id="Phobius"/>
    </source>
</evidence>
<dbReference type="PANTHER" id="PTHR38598">
    <property type="entry name" value="INNER MEMBRANE PROTEIN YJCH"/>
    <property type="match status" value="1"/>
</dbReference>
<dbReference type="OrthoDB" id="5297034at2"/>
<sequence length="102" mass="11613">MTIESVDAITRHPLYAELVSKRKRFGWTLTFLMMLFYYGFILIVAFKKEWLAQPLYEGAITTVGIPVGLAVIISAFALTGIYVYRANGEFDDLTKAIREDLQ</sequence>
<feature type="transmembrane region" description="Helical" evidence="1">
    <location>
        <begin position="58"/>
        <end position="84"/>
    </location>
</feature>
<keyword evidence="1" id="KW-0472">Membrane</keyword>
<name>A0A2K8UFU1_9GAMM</name>
<dbReference type="KEGG" id="tsy:THSYN_27865"/>
<dbReference type="RefSeq" id="WP_100922032.1">
    <property type="nucleotide sequence ID" value="NZ_CP020370.1"/>
</dbReference>
<dbReference type="PANTHER" id="PTHR38598:SF1">
    <property type="entry name" value="INNER MEMBRANE PROTEIN YJCH"/>
    <property type="match status" value="1"/>
</dbReference>
<protein>
    <recommendedName>
        <fullName evidence="4">DUF485 domain-containing protein</fullName>
    </recommendedName>
</protein>
<reference evidence="2 3" key="1">
    <citation type="submission" date="2017-03" db="EMBL/GenBank/DDBJ databases">
        <title>Complete genome sequence of Candidatus 'Thiodictyon syntrophicum' sp. nov. strain Cad16T, a photolithoautotroph purple sulfur bacterium isolated from an alpine meromictic lake.</title>
        <authorList>
            <person name="Luedin S.M."/>
            <person name="Pothier J.F."/>
            <person name="Danza F."/>
            <person name="Storelli N."/>
            <person name="Wittwer M."/>
            <person name="Tonolla M."/>
        </authorList>
    </citation>
    <scope>NUCLEOTIDE SEQUENCE [LARGE SCALE GENOMIC DNA]</scope>
    <source>
        <strain evidence="2 3">Cad16T</strain>
    </source>
</reference>
<dbReference type="InterPro" id="IPR052959">
    <property type="entry name" value="Inner_membrane_assoc"/>
</dbReference>
<dbReference type="Proteomes" id="UP000232638">
    <property type="component" value="Chromosome"/>
</dbReference>
<keyword evidence="1" id="KW-1133">Transmembrane helix</keyword>
<evidence type="ECO:0000313" key="3">
    <source>
        <dbReference type="Proteomes" id="UP000232638"/>
    </source>
</evidence>
<accession>A0A2K8UFU1</accession>
<proteinExistence type="predicted"/>
<organism evidence="2 3">
    <name type="scientific">Candidatus Thiodictyon syntrophicum</name>
    <dbReference type="NCBI Taxonomy" id="1166950"/>
    <lineage>
        <taxon>Bacteria</taxon>
        <taxon>Pseudomonadati</taxon>
        <taxon>Pseudomonadota</taxon>
        <taxon>Gammaproteobacteria</taxon>
        <taxon>Chromatiales</taxon>
        <taxon>Chromatiaceae</taxon>
        <taxon>Thiodictyon</taxon>
    </lineage>
</organism>
<dbReference type="Pfam" id="PF04341">
    <property type="entry name" value="DUF485"/>
    <property type="match status" value="1"/>
</dbReference>